<keyword evidence="1" id="KW-0175">Coiled coil</keyword>
<feature type="domain" description="HTH cro/C1-type" evidence="2">
    <location>
        <begin position="1"/>
        <end position="38"/>
    </location>
</feature>
<sequence>MLCMDVSKYNRKEKGKLSMRHEEWEKIAEYLGVPIEEIYEADQQQVIICKDQAVGIGVNNGTNNVYTIPEFILDSQREYIQKLEEEIKSLRSKKLKIISSLALVLNSFS</sequence>
<evidence type="ECO:0000256" key="1">
    <source>
        <dbReference type="SAM" id="Coils"/>
    </source>
</evidence>
<dbReference type="Gene3D" id="1.10.260.40">
    <property type="entry name" value="lambda repressor-like DNA-binding domains"/>
    <property type="match status" value="1"/>
</dbReference>
<evidence type="ECO:0000313" key="3">
    <source>
        <dbReference type="EMBL" id="AFU68829.1"/>
    </source>
</evidence>
<reference evidence="3" key="2">
    <citation type="submission" date="2012-09" db="EMBL/GenBank/DDBJ databases">
        <title>The complete sequence of Psychroflexus torquis an extreme psychrophile from sea-ice that is stimulated by light.</title>
        <authorList>
            <person name="Feng S."/>
            <person name="Powell S.M."/>
            <person name="Bowman J.P."/>
        </authorList>
    </citation>
    <scope>NUCLEOTIDE SEQUENCE [LARGE SCALE GENOMIC DNA]</scope>
    <source>
        <strain evidence="3">ATCC 700755</strain>
    </source>
</reference>
<gene>
    <name evidence="3" type="ordered locus">P700755_002036</name>
</gene>
<dbReference type="Proteomes" id="UP000008514">
    <property type="component" value="Chromosome"/>
</dbReference>
<dbReference type="HOGENOM" id="CLU_162516_0_0_10"/>
<dbReference type="AlphaFoldDB" id="K4IEI8"/>
<reference evidence="3" key="1">
    <citation type="submission" date="2006-03" db="EMBL/GenBank/DDBJ databases">
        <authorList>
            <person name="Bowman J."/>
            <person name="Ferriera S."/>
            <person name="Johnson J."/>
            <person name="Kravitz S."/>
            <person name="Halpern A."/>
            <person name="Remington K."/>
            <person name="Beeson K."/>
            <person name="Tran B."/>
            <person name="Rogers Y.-H."/>
            <person name="Friedman R."/>
            <person name="Venter J.C."/>
        </authorList>
    </citation>
    <scope>NUCLEOTIDE SEQUENCE [LARGE SCALE GENOMIC DNA]</scope>
    <source>
        <strain evidence="3">ATCC 700755</strain>
    </source>
</reference>
<evidence type="ECO:0000313" key="4">
    <source>
        <dbReference type="Proteomes" id="UP000008514"/>
    </source>
</evidence>
<dbReference type="InterPro" id="IPR001387">
    <property type="entry name" value="Cro/C1-type_HTH"/>
</dbReference>
<dbReference type="GO" id="GO:0003677">
    <property type="term" value="F:DNA binding"/>
    <property type="evidence" value="ECO:0007669"/>
    <property type="project" value="InterPro"/>
</dbReference>
<keyword evidence="4" id="KW-1185">Reference proteome</keyword>
<name>K4IEI8_PSYTT</name>
<accession>K4IEI8</accession>
<dbReference type="eggNOG" id="ENOG502ZNG5">
    <property type="taxonomic scope" value="Bacteria"/>
</dbReference>
<dbReference type="KEGG" id="ptq:P700755_002036"/>
<evidence type="ECO:0000259" key="2">
    <source>
        <dbReference type="PROSITE" id="PS50943"/>
    </source>
</evidence>
<feature type="coiled-coil region" evidence="1">
    <location>
        <begin position="73"/>
        <end position="100"/>
    </location>
</feature>
<organism evidence="3 4">
    <name type="scientific">Psychroflexus torquis (strain ATCC 700755 / CIP 106069 / ACAM 623)</name>
    <dbReference type="NCBI Taxonomy" id="313595"/>
    <lineage>
        <taxon>Bacteria</taxon>
        <taxon>Pseudomonadati</taxon>
        <taxon>Bacteroidota</taxon>
        <taxon>Flavobacteriia</taxon>
        <taxon>Flavobacteriales</taxon>
        <taxon>Flavobacteriaceae</taxon>
        <taxon>Psychroflexus</taxon>
    </lineage>
</organism>
<proteinExistence type="predicted"/>
<dbReference type="PROSITE" id="PS50943">
    <property type="entry name" value="HTH_CROC1"/>
    <property type="match status" value="1"/>
</dbReference>
<dbReference type="EMBL" id="CP003879">
    <property type="protein sequence ID" value="AFU68829.1"/>
    <property type="molecule type" value="Genomic_DNA"/>
</dbReference>
<dbReference type="InterPro" id="IPR010982">
    <property type="entry name" value="Lambda_DNA-bd_dom_sf"/>
</dbReference>
<protein>
    <recommendedName>
        <fullName evidence="2">HTH cro/C1-type domain-containing protein</fullName>
    </recommendedName>
</protein>